<dbReference type="InterPro" id="IPR051114">
    <property type="entry name" value="Mito_RNA_Proc_CCM1"/>
</dbReference>
<evidence type="ECO:0000313" key="2">
    <source>
        <dbReference type="EMBL" id="CAK9060762.1"/>
    </source>
</evidence>
<dbReference type="Pfam" id="PF13041">
    <property type="entry name" value="PPR_2"/>
    <property type="match status" value="1"/>
</dbReference>
<sequence>ATNGARTPLVARMDVADALSSARGLSTALRAGAAGSDLPPLPDVLRADSRKGKGTSTAQLANEQLRRCRFEGDWAKALSIIHQLRQEADLFHYNAAIATCSRLRQRGAVLGLRQEMLERQMLPDVYTYSALMRSADASTAQELLQEMHRRGLQRNVVISSAAMKALVRDGDWSSALRLFEAEANADCQLCTCALGAYGMGSCWAEAFQLLRDMPKRQLPPDLYAFNAGMSACAQAGQWEEAFWILENMDTRPELFSFNVVLHSLQQAKRWSQALQLFRDLPLRHALQPDTVSFNTLLQVLQPKLQMELLKEMYDSSVPRTARSYAVLMTGCWERAFSLLENCKQEGIEPTTELYGAAMKACSLSRQWRQAMLFLAEMKGAGLAVNNEVCGAAIGSCMVPFDRGERGEPWREALSFFEILKAEQKPNGVTYIALLSAFAGCSRWEEALQLVEQQTDIDERQAEHVKITNSAITACGRAIAWPQALHVFQETSRPTLVTYNALLYAFAEASEWSLALQVLHELNQKIVPNVVTLNSVLHALCTGSHHVAAQRLLGRMPDYGLTADLYSYTTVMSACTSVSCWEMTCDLLTTMMSKQIDPDMHSVNNVISALASGPKWQEAFHMFSNIDQFRLAPDHVTHSTLIAQRMRAAVEEAQRAQLVTGVVGL</sequence>
<evidence type="ECO:0000256" key="1">
    <source>
        <dbReference type="PROSITE-ProRule" id="PRU00708"/>
    </source>
</evidence>
<gene>
    <name evidence="2" type="ORF">SCF082_LOCUS31943</name>
</gene>
<dbReference type="Pfam" id="PF01535">
    <property type="entry name" value="PPR"/>
    <property type="match status" value="2"/>
</dbReference>
<dbReference type="Gene3D" id="1.25.40.10">
    <property type="entry name" value="Tetratricopeptide repeat domain"/>
    <property type="match status" value="5"/>
</dbReference>
<evidence type="ECO:0000313" key="3">
    <source>
        <dbReference type="Proteomes" id="UP001642464"/>
    </source>
</evidence>
<protein>
    <submittedName>
        <fullName evidence="2">Pentatricopeptide repeat-containing protein At5g02860</fullName>
    </submittedName>
</protein>
<accession>A0ABP0NAF1</accession>
<keyword evidence="3" id="KW-1185">Reference proteome</keyword>
<dbReference type="Pfam" id="PF13812">
    <property type="entry name" value="PPR_3"/>
    <property type="match status" value="1"/>
</dbReference>
<dbReference type="EMBL" id="CAXAMM010027413">
    <property type="protein sequence ID" value="CAK9060762.1"/>
    <property type="molecule type" value="Genomic_DNA"/>
</dbReference>
<feature type="non-terminal residue" evidence="2">
    <location>
        <position position="1"/>
    </location>
</feature>
<dbReference type="PROSITE" id="PS51375">
    <property type="entry name" value="PPR"/>
    <property type="match status" value="2"/>
</dbReference>
<feature type="repeat" description="PPR" evidence="1">
    <location>
        <begin position="221"/>
        <end position="251"/>
    </location>
</feature>
<proteinExistence type="predicted"/>
<reference evidence="2 3" key="1">
    <citation type="submission" date="2024-02" db="EMBL/GenBank/DDBJ databases">
        <authorList>
            <person name="Chen Y."/>
            <person name="Shah S."/>
            <person name="Dougan E. K."/>
            <person name="Thang M."/>
            <person name="Chan C."/>
        </authorList>
    </citation>
    <scope>NUCLEOTIDE SEQUENCE [LARGE SCALE GENOMIC DNA]</scope>
</reference>
<dbReference type="NCBIfam" id="TIGR00756">
    <property type="entry name" value="PPR"/>
    <property type="match status" value="1"/>
</dbReference>
<feature type="repeat" description="PPR" evidence="1">
    <location>
        <begin position="528"/>
        <end position="562"/>
    </location>
</feature>
<comment type="caution">
    <text evidence="2">The sequence shown here is derived from an EMBL/GenBank/DDBJ whole genome shotgun (WGS) entry which is preliminary data.</text>
</comment>
<dbReference type="InterPro" id="IPR002885">
    <property type="entry name" value="PPR_rpt"/>
</dbReference>
<dbReference type="InterPro" id="IPR011990">
    <property type="entry name" value="TPR-like_helical_dom_sf"/>
</dbReference>
<dbReference type="PANTHER" id="PTHR47934">
    <property type="entry name" value="PENTATRICOPEPTIDE REPEAT-CONTAINING PROTEIN PET309, MITOCHONDRIAL"/>
    <property type="match status" value="1"/>
</dbReference>
<organism evidence="2 3">
    <name type="scientific">Durusdinium trenchii</name>
    <dbReference type="NCBI Taxonomy" id="1381693"/>
    <lineage>
        <taxon>Eukaryota</taxon>
        <taxon>Sar</taxon>
        <taxon>Alveolata</taxon>
        <taxon>Dinophyceae</taxon>
        <taxon>Suessiales</taxon>
        <taxon>Symbiodiniaceae</taxon>
        <taxon>Durusdinium</taxon>
    </lineage>
</organism>
<dbReference type="Proteomes" id="UP001642464">
    <property type="component" value="Unassembled WGS sequence"/>
</dbReference>
<name>A0ABP0NAF1_9DINO</name>
<dbReference type="PANTHER" id="PTHR47934:SF6">
    <property type="entry name" value="MITOCHONDRIAL GROUP I INTRON SPLICING FACTOR CCM1-RELATED"/>
    <property type="match status" value="1"/>
</dbReference>